<organism evidence="8 9">
    <name type="scientific">Paenibacillus sabuli</name>
    <dbReference type="NCBI Taxonomy" id="2772509"/>
    <lineage>
        <taxon>Bacteria</taxon>
        <taxon>Bacillati</taxon>
        <taxon>Bacillota</taxon>
        <taxon>Bacilli</taxon>
        <taxon>Bacillales</taxon>
        <taxon>Paenibacillaceae</taxon>
        <taxon>Paenibacillus</taxon>
    </lineage>
</organism>
<accession>A0A927GTQ7</accession>
<evidence type="ECO:0000256" key="6">
    <source>
        <dbReference type="SAM" id="Phobius"/>
    </source>
</evidence>
<feature type="transmembrane region" description="Helical" evidence="6">
    <location>
        <begin position="41"/>
        <end position="62"/>
    </location>
</feature>
<dbReference type="RefSeq" id="WP_190919782.1">
    <property type="nucleotide sequence ID" value="NZ_JACXIZ010000028.1"/>
</dbReference>
<keyword evidence="4 6" id="KW-0472">Membrane</keyword>
<reference evidence="8" key="1">
    <citation type="submission" date="2020-09" db="EMBL/GenBank/DDBJ databases">
        <title>A novel bacterium of genus Paenibacillus, isolated from South China Sea.</title>
        <authorList>
            <person name="Huang H."/>
            <person name="Mo K."/>
            <person name="Hu Y."/>
        </authorList>
    </citation>
    <scope>NUCLEOTIDE SEQUENCE</scope>
    <source>
        <strain evidence="8">IB182496</strain>
    </source>
</reference>
<dbReference type="Proteomes" id="UP000621560">
    <property type="component" value="Unassembled WGS sequence"/>
</dbReference>
<feature type="region of interest" description="Disordered" evidence="5">
    <location>
        <begin position="82"/>
        <end position="128"/>
    </location>
</feature>
<feature type="domain" description="Lipopolysaccharide assembly protein A" evidence="7">
    <location>
        <begin position="24"/>
        <end position="82"/>
    </location>
</feature>
<evidence type="ECO:0000259" key="7">
    <source>
        <dbReference type="Pfam" id="PF06305"/>
    </source>
</evidence>
<proteinExistence type="predicted"/>
<gene>
    <name evidence="8" type="ORF">IDH44_17250</name>
</gene>
<protein>
    <submittedName>
        <fullName evidence="8">DUF1049 domain-containing protein</fullName>
    </submittedName>
</protein>
<evidence type="ECO:0000256" key="4">
    <source>
        <dbReference type="ARBA" id="ARBA00023136"/>
    </source>
</evidence>
<evidence type="ECO:0000313" key="9">
    <source>
        <dbReference type="Proteomes" id="UP000621560"/>
    </source>
</evidence>
<dbReference type="EMBL" id="JACXIZ010000028">
    <property type="protein sequence ID" value="MBD2846947.1"/>
    <property type="molecule type" value="Genomic_DNA"/>
</dbReference>
<dbReference type="InterPro" id="IPR010445">
    <property type="entry name" value="LapA_dom"/>
</dbReference>
<evidence type="ECO:0000313" key="8">
    <source>
        <dbReference type="EMBL" id="MBD2846947.1"/>
    </source>
</evidence>
<dbReference type="Pfam" id="PF06305">
    <property type="entry name" value="LapA_dom"/>
    <property type="match status" value="1"/>
</dbReference>
<evidence type="ECO:0000256" key="2">
    <source>
        <dbReference type="ARBA" id="ARBA00022692"/>
    </source>
</evidence>
<keyword evidence="2 6" id="KW-0812">Transmembrane</keyword>
<feature type="compositionally biased region" description="Polar residues" evidence="5">
    <location>
        <begin position="119"/>
        <end position="128"/>
    </location>
</feature>
<comment type="caution">
    <text evidence="8">The sequence shown here is derived from an EMBL/GenBank/DDBJ whole genome shotgun (WGS) entry which is preliminary data.</text>
</comment>
<keyword evidence="3 6" id="KW-1133">Transmembrane helix</keyword>
<evidence type="ECO:0000256" key="5">
    <source>
        <dbReference type="SAM" id="MobiDB-lite"/>
    </source>
</evidence>
<evidence type="ECO:0000256" key="3">
    <source>
        <dbReference type="ARBA" id="ARBA00022989"/>
    </source>
</evidence>
<dbReference type="AlphaFoldDB" id="A0A927GTQ7"/>
<evidence type="ECO:0000256" key="1">
    <source>
        <dbReference type="ARBA" id="ARBA00022475"/>
    </source>
</evidence>
<keyword evidence="9" id="KW-1185">Reference proteome</keyword>
<dbReference type="PANTHER" id="PTHR41335">
    <property type="entry name" value="MEMBRANE PROTEIN-RELATED"/>
    <property type="match status" value="1"/>
</dbReference>
<dbReference type="GO" id="GO:0005886">
    <property type="term" value="C:plasma membrane"/>
    <property type="evidence" value="ECO:0007669"/>
    <property type="project" value="InterPro"/>
</dbReference>
<dbReference type="PANTHER" id="PTHR41335:SF1">
    <property type="entry name" value="MEMBRANE PROTEIN"/>
    <property type="match status" value="1"/>
</dbReference>
<sequence>MRTQWIIISALIFALITAVFAVINVESVEVNFWFTQTQTPLILVILASALLGGLMVFLFASIRQFRLQRQIRSLKKQVAEHSQASLGDTHTPEQDAPPYAEEPLDEAAATPDDPEHKSTPSSSEKGTV</sequence>
<name>A0A927GTQ7_9BACL</name>
<keyword evidence="1" id="KW-1003">Cell membrane</keyword>